<reference evidence="5" key="1">
    <citation type="submission" date="2022-07" db="EMBL/GenBank/DDBJ databases">
        <title>Genome Sequence of Physisporinus lineatus.</title>
        <authorList>
            <person name="Buettner E."/>
        </authorList>
    </citation>
    <scope>NUCLEOTIDE SEQUENCE</scope>
    <source>
        <strain evidence="5">VT162</strain>
    </source>
</reference>
<dbReference type="PROSITE" id="PS50294">
    <property type="entry name" value="WD_REPEATS_REGION"/>
    <property type="match status" value="4"/>
</dbReference>
<accession>A0AAD5YA53</accession>
<dbReference type="Pfam" id="PF00400">
    <property type="entry name" value="WD40"/>
    <property type="match status" value="6"/>
</dbReference>
<feature type="compositionally biased region" description="Polar residues" evidence="4">
    <location>
        <begin position="264"/>
        <end position="280"/>
    </location>
</feature>
<dbReference type="PROSITE" id="PS50082">
    <property type="entry name" value="WD_REPEATS_2"/>
    <property type="match status" value="4"/>
</dbReference>
<dbReference type="EMBL" id="JANAWD010000587">
    <property type="protein sequence ID" value="KAJ3477518.1"/>
    <property type="molecule type" value="Genomic_DNA"/>
</dbReference>
<feature type="repeat" description="WD" evidence="3">
    <location>
        <begin position="727"/>
        <end position="768"/>
    </location>
</feature>
<proteinExistence type="predicted"/>
<evidence type="ECO:0000256" key="2">
    <source>
        <dbReference type="ARBA" id="ARBA00022737"/>
    </source>
</evidence>
<dbReference type="PROSITE" id="PS00678">
    <property type="entry name" value="WD_REPEATS_1"/>
    <property type="match status" value="2"/>
</dbReference>
<feature type="repeat" description="WD" evidence="3">
    <location>
        <begin position="769"/>
        <end position="801"/>
    </location>
</feature>
<dbReference type="Proteomes" id="UP001212997">
    <property type="component" value="Unassembled WGS sequence"/>
</dbReference>
<protein>
    <recommendedName>
        <fullName evidence="7">WD40 repeat-like protein</fullName>
    </recommendedName>
</protein>
<evidence type="ECO:0000256" key="4">
    <source>
        <dbReference type="SAM" id="MobiDB-lite"/>
    </source>
</evidence>
<dbReference type="InterPro" id="IPR015943">
    <property type="entry name" value="WD40/YVTN_repeat-like_dom_sf"/>
</dbReference>
<feature type="repeat" description="WD" evidence="3">
    <location>
        <begin position="559"/>
        <end position="593"/>
    </location>
</feature>
<dbReference type="PANTHER" id="PTHR22847:SF637">
    <property type="entry name" value="WD REPEAT DOMAIN 5B"/>
    <property type="match status" value="1"/>
</dbReference>
<dbReference type="SUPFAM" id="SSF50978">
    <property type="entry name" value="WD40 repeat-like"/>
    <property type="match status" value="1"/>
</dbReference>
<dbReference type="PANTHER" id="PTHR22847">
    <property type="entry name" value="WD40 REPEAT PROTEIN"/>
    <property type="match status" value="1"/>
</dbReference>
<keyword evidence="2" id="KW-0677">Repeat</keyword>
<dbReference type="Gene3D" id="2.130.10.10">
    <property type="entry name" value="YVTN repeat-like/Quinoprotein amine dehydrogenase"/>
    <property type="match status" value="3"/>
</dbReference>
<dbReference type="SMART" id="SM00320">
    <property type="entry name" value="WD40"/>
    <property type="match status" value="7"/>
</dbReference>
<dbReference type="InterPro" id="IPR036322">
    <property type="entry name" value="WD40_repeat_dom_sf"/>
</dbReference>
<keyword evidence="6" id="KW-1185">Reference proteome</keyword>
<evidence type="ECO:0000256" key="1">
    <source>
        <dbReference type="ARBA" id="ARBA00022574"/>
    </source>
</evidence>
<evidence type="ECO:0000256" key="3">
    <source>
        <dbReference type="PROSITE-ProRule" id="PRU00221"/>
    </source>
</evidence>
<dbReference type="InterPro" id="IPR019775">
    <property type="entry name" value="WD40_repeat_CS"/>
</dbReference>
<evidence type="ECO:0000313" key="5">
    <source>
        <dbReference type="EMBL" id="KAJ3477518.1"/>
    </source>
</evidence>
<dbReference type="AlphaFoldDB" id="A0AAD5YA53"/>
<dbReference type="GO" id="GO:1990234">
    <property type="term" value="C:transferase complex"/>
    <property type="evidence" value="ECO:0007669"/>
    <property type="project" value="UniProtKB-ARBA"/>
</dbReference>
<evidence type="ECO:0008006" key="7">
    <source>
        <dbReference type="Google" id="ProtNLM"/>
    </source>
</evidence>
<feature type="repeat" description="WD" evidence="3">
    <location>
        <begin position="517"/>
        <end position="558"/>
    </location>
</feature>
<keyword evidence="1 3" id="KW-0853">WD repeat</keyword>
<gene>
    <name evidence="5" type="ORF">NLI96_g10409</name>
</gene>
<dbReference type="CDD" id="cd00200">
    <property type="entry name" value="WD40"/>
    <property type="match status" value="1"/>
</dbReference>
<comment type="caution">
    <text evidence="5">The sequence shown here is derived from an EMBL/GenBank/DDBJ whole genome shotgun (WGS) entry which is preliminary data.</text>
</comment>
<sequence length="811" mass="89403">MWIPEPDEMDGQVEMGDVGFIEPHCERMICSVHVGTLTYNDVSSQAGSFKRLFNILANGGGIRPQYGVPDAFRPLLIHPNLIRTTPGYLEPGPYQSSAAKQITNDTGTWCGRLVYAQSSHYLFRAVTDHFLSEPTQNAAPFACATEPGALLHLNDQGDRTLCRNNTLWPKYIFQNLLNWQRFLDQIPFGLTIAELVIVRGFIKTSSWDAFVWTGITNARPVELTAGGPGQGGVGGSCASQVRSEYRPLHRHWPQRIPHELGQPGNATVSDQCQSRSSSPHQLPKDQTVFLSYYRIKRRKFLWTQLKAAGKYHGLPQPPPGSFSSGEAYTGHLESDADGVEWEDPLDQAIMYLFQNTDAEFACVCEEDIDCILQGNAWPENLGERIKELAPRIEIIGEMLPLAAIFSVEDMVISSHGNPDPLLEANPDPLPEAEVGHAPAGEVPNSEEIREGSVTLFNNESSQRTLKWPHTVLMEKQVDPGSPSAVAISRCGKLVAVGYEDSVIRLWNSEYENPLLRLHQHSESVLCIAFSPDLKILASGSSDTDVLFWNIESGTIARRLFAHSTGVWYLAFSPDGRILVTASTDMSLKFWRVQDLMRGDECPFAEPSQNSVVQSVVFSPDSSTMISFTGQLTNMWDVGTGTLTKEIQDILSLLDVSHRGDLAAAGSGDCSVRILSTQTGDELVTIRHNRSGILSARFSPDDTFVVAGSYDKTISVHYTSTGECYRSLPEYSSTVHAVAYSPIGNLVASGHSNGTVVLWNAETEKRIAEMRGHMGRVTSIDFLPDQDHLISSSNDGTVRIWSSIDVLRICES</sequence>
<feature type="region of interest" description="Disordered" evidence="4">
    <location>
        <begin position="256"/>
        <end position="281"/>
    </location>
</feature>
<name>A0AAD5YA53_9APHY</name>
<dbReference type="InterPro" id="IPR001680">
    <property type="entry name" value="WD40_rpt"/>
</dbReference>
<organism evidence="5 6">
    <name type="scientific">Meripilus lineatus</name>
    <dbReference type="NCBI Taxonomy" id="2056292"/>
    <lineage>
        <taxon>Eukaryota</taxon>
        <taxon>Fungi</taxon>
        <taxon>Dikarya</taxon>
        <taxon>Basidiomycota</taxon>
        <taxon>Agaricomycotina</taxon>
        <taxon>Agaricomycetes</taxon>
        <taxon>Polyporales</taxon>
        <taxon>Meripilaceae</taxon>
        <taxon>Meripilus</taxon>
    </lineage>
</organism>
<evidence type="ECO:0000313" key="6">
    <source>
        <dbReference type="Proteomes" id="UP001212997"/>
    </source>
</evidence>